<dbReference type="Pfam" id="PF00593">
    <property type="entry name" value="TonB_dep_Rec_b-barrel"/>
    <property type="match status" value="1"/>
</dbReference>
<dbReference type="GO" id="GO:0009279">
    <property type="term" value="C:cell outer membrane"/>
    <property type="evidence" value="ECO:0007669"/>
    <property type="project" value="UniProtKB-SubCell"/>
</dbReference>
<feature type="short sequence motif" description="TonB C-terminal box" evidence="15">
    <location>
        <begin position="711"/>
        <end position="728"/>
    </location>
</feature>
<evidence type="ECO:0000256" key="6">
    <source>
        <dbReference type="ARBA" id="ARBA00022692"/>
    </source>
</evidence>
<dbReference type="AlphaFoldDB" id="A0A5D4XI26"/>
<keyword evidence="13 14" id="KW-0998">Cell outer membrane</keyword>
<evidence type="ECO:0000259" key="18">
    <source>
        <dbReference type="Pfam" id="PF00593"/>
    </source>
</evidence>
<keyword evidence="12 20" id="KW-0675">Receptor</keyword>
<evidence type="ECO:0000256" key="17">
    <source>
        <dbReference type="SAM" id="SignalP"/>
    </source>
</evidence>
<evidence type="ECO:0000256" key="4">
    <source>
        <dbReference type="ARBA" id="ARBA00022452"/>
    </source>
</evidence>
<evidence type="ECO:0000256" key="14">
    <source>
        <dbReference type="PROSITE-ProRule" id="PRU01360"/>
    </source>
</evidence>
<keyword evidence="11 14" id="KW-0472">Membrane</keyword>
<dbReference type="PROSITE" id="PS01156">
    <property type="entry name" value="TONB_DEPENDENT_REC_2"/>
    <property type="match status" value="1"/>
</dbReference>
<comment type="similarity">
    <text evidence="2 14 16">Belongs to the TonB-dependent receptor family.</text>
</comment>
<feature type="signal peptide" evidence="17">
    <location>
        <begin position="1"/>
        <end position="35"/>
    </location>
</feature>
<dbReference type="InterPro" id="IPR036942">
    <property type="entry name" value="Beta-barrel_TonB_sf"/>
</dbReference>
<dbReference type="InterPro" id="IPR012910">
    <property type="entry name" value="Plug_dom"/>
</dbReference>
<name>A0A5D4XI26_9GAMM</name>
<reference evidence="20 21" key="1">
    <citation type="submission" date="2019-08" db="EMBL/GenBank/DDBJ databases">
        <title>Luteimonas viscosus sp. nov., isolated from soil of a sunflower field.</title>
        <authorList>
            <person name="Jianli Z."/>
            <person name="Ying Z."/>
        </authorList>
    </citation>
    <scope>NUCLEOTIDE SEQUENCE [LARGE SCALE GENOMIC DNA]</scope>
    <source>
        <strain evidence="20 21">XBU10</strain>
    </source>
</reference>
<keyword evidence="7 17" id="KW-0732">Signal</keyword>
<proteinExistence type="inferred from homology"/>
<dbReference type="EMBL" id="VTFT01000002">
    <property type="protein sequence ID" value="TYT23551.1"/>
    <property type="molecule type" value="Genomic_DNA"/>
</dbReference>
<dbReference type="NCBIfam" id="TIGR01783">
    <property type="entry name" value="TonB-siderophor"/>
    <property type="match status" value="1"/>
</dbReference>
<evidence type="ECO:0000256" key="11">
    <source>
        <dbReference type="ARBA" id="ARBA00023136"/>
    </source>
</evidence>
<evidence type="ECO:0000313" key="21">
    <source>
        <dbReference type="Proteomes" id="UP000324973"/>
    </source>
</evidence>
<evidence type="ECO:0000256" key="3">
    <source>
        <dbReference type="ARBA" id="ARBA00022448"/>
    </source>
</evidence>
<keyword evidence="21" id="KW-1185">Reference proteome</keyword>
<accession>A0A5D4XI26</accession>
<evidence type="ECO:0000256" key="1">
    <source>
        <dbReference type="ARBA" id="ARBA00004571"/>
    </source>
</evidence>
<dbReference type="InterPro" id="IPR037066">
    <property type="entry name" value="Plug_dom_sf"/>
</dbReference>
<keyword evidence="8" id="KW-0408">Iron</keyword>
<dbReference type="Proteomes" id="UP000324973">
    <property type="component" value="Unassembled WGS sequence"/>
</dbReference>
<evidence type="ECO:0000256" key="9">
    <source>
        <dbReference type="ARBA" id="ARBA00023065"/>
    </source>
</evidence>
<dbReference type="PANTHER" id="PTHR32552:SF74">
    <property type="entry name" value="HYDROXAMATE SIDEROPHORE RECEPTOR FHUE"/>
    <property type="match status" value="1"/>
</dbReference>
<evidence type="ECO:0000313" key="20">
    <source>
        <dbReference type="EMBL" id="TYT23551.1"/>
    </source>
</evidence>
<dbReference type="PANTHER" id="PTHR32552">
    <property type="entry name" value="FERRICHROME IRON RECEPTOR-RELATED"/>
    <property type="match status" value="1"/>
</dbReference>
<dbReference type="InterPro" id="IPR039426">
    <property type="entry name" value="TonB-dep_rcpt-like"/>
</dbReference>
<dbReference type="InterPro" id="IPR010917">
    <property type="entry name" value="TonB_rcpt_CS"/>
</dbReference>
<gene>
    <name evidence="20" type="ORF">FZO89_14950</name>
</gene>
<dbReference type="OrthoDB" id="8663017at2"/>
<feature type="domain" description="TonB-dependent receptor-like beta-barrel" evidence="18">
    <location>
        <begin position="275"/>
        <end position="698"/>
    </location>
</feature>
<evidence type="ECO:0000256" key="15">
    <source>
        <dbReference type="PROSITE-ProRule" id="PRU10144"/>
    </source>
</evidence>
<dbReference type="CDD" id="cd01347">
    <property type="entry name" value="ligand_gated_channel"/>
    <property type="match status" value="1"/>
</dbReference>
<dbReference type="Pfam" id="PF07715">
    <property type="entry name" value="Plug"/>
    <property type="match status" value="1"/>
</dbReference>
<sequence length="728" mass="78426">MSQFHEGLRASAPKARRLALACALALATGALPALAANDTSPAPDAAASADVALADPTTLDRLEVKGTREAGYVAPASSAGTGLVLTPRETPQSVSVLTRDQLDDFGLDNLNDALESTTGIVVERVETSRTYYTARGFDITNFQFDGLGVPLPYGIQNGDVDTAMFDRIEVLRGANGLMSGTGNPSATVNFVRKRPGDAFEGAAHATFGSWDRKRVDADLSGPLGSGAVRGRVVGAYEDGDSYLDRYSLQKSVVYGVLEADLAANTLLTAGLSRQDNNADSPLWGALPLYYSDGTPTDYDAGTSTAADWSYWDTRDTRSFVELEHAFGNGWNLRAAINHHEKVEDAEIFYVYGVPDRETGLGLFSYPSAYNNTVRALHADVRATGAMQLGGRSHELVVGASWADSNVREVSWYGGDIGTALPPLEQFDGSYPKPAFDLFSDGSDFDFRRDTVYANVRWNLADTFRLTTGANHSKVRMDGVGYGTPKSTDASKTTPFVGAVWDFAQAYSLYAAYGGIFAQQTELDESGSPLDPIEGRNVEAGIKGEWFDGRLNASASAFRVRQDNLALAIGFDPDTGRSIYEGQDAQSEGIELEVAGELGQIWSLSAGWTRLDIEDAAGEDARSYVPRSMLRASAVARIAAVPGLRVGGSLRWQDDIHREAFLADGEAIGIRQESYAVLGLMAGYRAGNGWEASLNLDNLTDEKYIASLYWEQGYYATPRSASLTIGYRF</sequence>
<evidence type="ECO:0000256" key="7">
    <source>
        <dbReference type="ARBA" id="ARBA00022729"/>
    </source>
</evidence>
<feature type="domain" description="TonB-dependent receptor plug" evidence="19">
    <location>
        <begin position="87"/>
        <end position="186"/>
    </location>
</feature>
<comment type="caution">
    <text evidence="20">The sequence shown here is derived from an EMBL/GenBank/DDBJ whole genome shotgun (WGS) entry which is preliminary data.</text>
</comment>
<comment type="subcellular location">
    <subcellularLocation>
        <location evidence="1 14">Cell outer membrane</location>
        <topology evidence="1 14">Multi-pass membrane protein</topology>
    </subcellularLocation>
</comment>
<feature type="chain" id="PRO_5022864889" evidence="17">
    <location>
        <begin position="36"/>
        <end position="728"/>
    </location>
</feature>
<keyword evidence="9" id="KW-0406">Ion transport</keyword>
<evidence type="ECO:0000256" key="13">
    <source>
        <dbReference type="ARBA" id="ARBA00023237"/>
    </source>
</evidence>
<dbReference type="PROSITE" id="PS52016">
    <property type="entry name" value="TONB_DEPENDENT_REC_3"/>
    <property type="match status" value="1"/>
</dbReference>
<protein>
    <submittedName>
        <fullName evidence="20">TonB-dependent siderophore receptor</fullName>
    </submittedName>
</protein>
<dbReference type="FunFam" id="2.170.130.10:FF:000010">
    <property type="entry name" value="Ferripyoverdine receptor"/>
    <property type="match status" value="1"/>
</dbReference>
<dbReference type="Gene3D" id="2.40.170.20">
    <property type="entry name" value="TonB-dependent receptor, beta-barrel domain"/>
    <property type="match status" value="1"/>
</dbReference>
<dbReference type="InterPro" id="IPR010105">
    <property type="entry name" value="TonB_sidphr_rcpt"/>
</dbReference>
<evidence type="ECO:0000256" key="5">
    <source>
        <dbReference type="ARBA" id="ARBA00022496"/>
    </source>
</evidence>
<evidence type="ECO:0000256" key="8">
    <source>
        <dbReference type="ARBA" id="ARBA00023004"/>
    </source>
</evidence>
<keyword evidence="3 14" id="KW-0813">Transport</keyword>
<dbReference type="GO" id="GO:0015344">
    <property type="term" value="F:siderophore uptake transmembrane transporter activity"/>
    <property type="evidence" value="ECO:0007669"/>
    <property type="project" value="TreeGrafter"/>
</dbReference>
<evidence type="ECO:0000256" key="10">
    <source>
        <dbReference type="ARBA" id="ARBA00023077"/>
    </source>
</evidence>
<keyword evidence="5" id="KW-0410">Iron transport</keyword>
<dbReference type="RefSeq" id="WP_149104248.1">
    <property type="nucleotide sequence ID" value="NZ_VTFT01000002.1"/>
</dbReference>
<keyword evidence="6 14" id="KW-0812">Transmembrane</keyword>
<evidence type="ECO:0000256" key="12">
    <source>
        <dbReference type="ARBA" id="ARBA00023170"/>
    </source>
</evidence>
<dbReference type="GO" id="GO:0015891">
    <property type="term" value="P:siderophore transport"/>
    <property type="evidence" value="ECO:0007669"/>
    <property type="project" value="InterPro"/>
</dbReference>
<organism evidence="20 21">
    <name type="scientific">Luteimonas viscosa</name>
    <dbReference type="NCBI Taxonomy" id="1132694"/>
    <lineage>
        <taxon>Bacteria</taxon>
        <taxon>Pseudomonadati</taxon>
        <taxon>Pseudomonadota</taxon>
        <taxon>Gammaproteobacteria</taxon>
        <taxon>Lysobacterales</taxon>
        <taxon>Lysobacteraceae</taxon>
        <taxon>Luteimonas</taxon>
    </lineage>
</organism>
<dbReference type="SUPFAM" id="SSF56935">
    <property type="entry name" value="Porins"/>
    <property type="match status" value="1"/>
</dbReference>
<evidence type="ECO:0000256" key="16">
    <source>
        <dbReference type="RuleBase" id="RU003357"/>
    </source>
</evidence>
<evidence type="ECO:0000259" key="19">
    <source>
        <dbReference type="Pfam" id="PF07715"/>
    </source>
</evidence>
<keyword evidence="10 16" id="KW-0798">TonB box</keyword>
<evidence type="ECO:0000256" key="2">
    <source>
        <dbReference type="ARBA" id="ARBA00009810"/>
    </source>
</evidence>
<dbReference type="GO" id="GO:0038023">
    <property type="term" value="F:signaling receptor activity"/>
    <property type="evidence" value="ECO:0007669"/>
    <property type="project" value="InterPro"/>
</dbReference>
<dbReference type="Gene3D" id="2.170.130.10">
    <property type="entry name" value="TonB-dependent receptor, plug domain"/>
    <property type="match status" value="1"/>
</dbReference>
<keyword evidence="4 14" id="KW-1134">Transmembrane beta strand</keyword>
<dbReference type="InterPro" id="IPR000531">
    <property type="entry name" value="Beta-barrel_TonB"/>
</dbReference>